<dbReference type="GO" id="GO:0015078">
    <property type="term" value="F:proton transmembrane transporter activity"/>
    <property type="evidence" value="ECO:0007669"/>
    <property type="project" value="InterPro"/>
</dbReference>
<evidence type="ECO:0000256" key="1">
    <source>
        <dbReference type="ARBA" id="ARBA00006704"/>
    </source>
</evidence>
<name>A0A1Q3BQ15_CEPFO</name>
<dbReference type="InterPro" id="IPR038662">
    <property type="entry name" value="ATP_synth_F0_csu_sf"/>
</dbReference>
<dbReference type="Gene3D" id="1.20.20.10">
    <property type="entry name" value="F1F0 ATP synthase subunit C"/>
    <property type="match status" value="1"/>
</dbReference>
<sequence length="103" mass="11086">MRPLAFGFCRESREKGWVDEHNSHYSAHLQASKRKHLRADIRLMPSEPEMLEAAKSMCAGAATIASVGAAVGIGNVFSSLIHSVAPACCFSLGSKSSRRNTVP</sequence>
<evidence type="ECO:0000313" key="2">
    <source>
        <dbReference type="EMBL" id="GAV69942.1"/>
    </source>
</evidence>
<organism evidence="2 3">
    <name type="scientific">Cephalotus follicularis</name>
    <name type="common">Albany pitcher plant</name>
    <dbReference type="NCBI Taxonomy" id="3775"/>
    <lineage>
        <taxon>Eukaryota</taxon>
        <taxon>Viridiplantae</taxon>
        <taxon>Streptophyta</taxon>
        <taxon>Embryophyta</taxon>
        <taxon>Tracheophyta</taxon>
        <taxon>Spermatophyta</taxon>
        <taxon>Magnoliopsida</taxon>
        <taxon>eudicotyledons</taxon>
        <taxon>Gunneridae</taxon>
        <taxon>Pentapetalae</taxon>
        <taxon>rosids</taxon>
        <taxon>fabids</taxon>
        <taxon>Oxalidales</taxon>
        <taxon>Cephalotaceae</taxon>
        <taxon>Cephalotus</taxon>
    </lineage>
</organism>
<comment type="similarity">
    <text evidence="1">Belongs to the ATPase C chain family.</text>
</comment>
<dbReference type="PANTHER" id="PTHR10031">
    <property type="entry name" value="ATP SYNTHASE LIPID-BINDING PROTEIN, MITOCHONDRIAL"/>
    <property type="match status" value="1"/>
</dbReference>
<dbReference type="EMBL" id="BDDD01000763">
    <property type="protein sequence ID" value="GAV69942.1"/>
    <property type="molecule type" value="Genomic_DNA"/>
</dbReference>
<proteinExistence type="inferred from homology"/>
<dbReference type="InParanoid" id="A0A1Q3BQ15"/>
<evidence type="ECO:0000313" key="3">
    <source>
        <dbReference type="Proteomes" id="UP000187406"/>
    </source>
</evidence>
<dbReference type="InterPro" id="IPR000454">
    <property type="entry name" value="ATP_synth_F0_csu"/>
</dbReference>
<dbReference type="Proteomes" id="UP000187406">
    <property type="component" value="Unassembled WGS sequence"/>
</dbReference>
<dbReference type="PANTHER" id="PTHR10031:SF0">
    <property type="entry name" value="ATPASE PROTEIN 9"/>
    <property type="match status" value="1"/>
</dbReference>
<gene>
    <name evidence="2" type="ORF">CFOL_v3_13442</name>
</gene>
<dbReference type="AlphaFoldDB" id="A0A1Q3BQ15"/>
<dbReference type="GO" id="GO:0015986">
    <property type="term" value="P:proton motive force-driven ATP synthesis"/>
    <property type="evidence" value="ECO:0007669"/>
    <property type="project" value="InterPro"/>
</dbReference>
<comment type="caution">
    <text evidence="2">The sequence shown here is derived from an EMBL/GenBank/DDBJ whole genome shotgun (WGS) entry which is preliminary data.</text>
</comment>
<accession>A0A1Q3BQ15</accession>
<reference evidence="3" key="1">
    <citation type="submission" date="2016-04" db="EMBL/GenBank/DDBJ databases">
        <title>Cephalotus genome sequencing.</title>
        <authorList>
            <person name="Fukushima K."/>
            <person name="Hasebe M."/>
            <person name="Fang X."/>
        </authorList>
    </citation>
    <scope>NUCLEOTIDE SEQUENCE [LARGE SCALE GENOMIC DNA]</scope>
    <source>
        <strain evidence="3">cv. St1</strain>
    </source>
</reference>
<protein>
    <submittedName>
        <fullName evidence="2">Uncharacterized protein</fullName>
    </submittedName>
</protein>
<dbReference type="GO" id="GO:0045259">
    <property type="term" value="C:proton-transporting ATP synthase complex"/>
    <property type="evidence" value="ECO:0007669"/>
    <property type="project" value="InterPro"/>
</dbReference>
<keyword evidence="3" id="KW-1185">Reference proteome</keyword>